<dbReference type="Proteomes" id="UP000005707">
    <property type="component" value="Unassembled WGS sequence"/>
</dbReference>
<dbReference type="Pfam" id="PF12849">
    <property type="entry name" value="PBP_like_2"/>
    <property type="match status" value="1"/>
</dbReference>
<dbReference type="STRING" id="1033810.HLPCO_001596"/>
<gene>
    <name evidence="6" type="ORF">HLPCO_001596</name>
</gene>
<dbReference type="InterPro" id="IPR024370">
    <property type="entry name" value="PBP_domain"/>
</dbReference>
<feature type="signal peptide" evidence="4">
    <location>
        <begin position="1"/>
        <end position="18"/>
    </location>
</feature>
<reference evidence="6 7" key="1">
    <citation type="journal article" date="2011" name="J. Bacteriol.">
        <title>Genome sequence of Haloplasma contractile, an unusual contractile bacterium from a deep-sea anoxic brine lake.</title>
        <authorList>
            <person name="Antunes A."/>
            <person name="Alam I."/>
            <person name="El Dorry H."/>
            <person name="Siam R."/>
            <person name="Robertson A."/>
            <person name="Bajic V.B."/>
            <person name="Stingl U."/>
        </authorList>
    </citation>
    <scope>NUCLEOTIDE SEQUENCE [LARGE SCALE GENOMIC DNA]</scope>
    <source>
        <strain evidence="6 7">SSD-17B</strain>
    </source>
</reference>
<proteinExistence type="inferred from homology"/>
<dbReference type="FunFam" id="3.40.190.10:FF:000055">
    <property type="entry name" value="Phosphate ABC transporter, phosphate-binding protein"/>
    <property type="match status" value="1"/>
</dbReference>
<dbReference type="PROSITE" id="PS51257">
    <property type="entry name" value="PROKAR_LIPOPROTEIN"/>
    <property type="match status" value="1"/>
</dbReference>
<dbReference type="CDD" id="cd13654">
    <property type="entry name" value="PBP2_phosphate_like_2"/>
    <property type="match status" value="1"/>
</dbReference>
<evidence type="ECO:0000256" key="3">
    <source>
        <dbReference type="ARBA" id="ARBA00022729"/>
    </source>
</evidence>
<evidence type="ECO:0000313" key="7">
    <source>
        <dbReference type="Proteomes" id="UP000005707"/>
    </source>
</evidence>
<dbReference type="InterPro" id="IPR011862">
    <property type="entry name" value="Phos-bd"/>
</dbReference>
<dbReference type="PANTHER" id="PTHR30570">
    <property type="entry name" value="PERIPLASMIC PHOSPHATE BINDING COMPONENT OF PHOSPHATE ABC TRANSPORTER"/>
    <property type="match status" value="1"/>
</dbReference>
<dbReference type="AlphaFoldDB" id="F7PSK3"/>
<evidence type="ECO:0000313" key="6">
    <source>
        <dbReference type="EMBL" id="ERJ12605.1"/>
    </source>
</evidence>
<evidence type="ECO:0000256" key="2">
    <source>
        <dbReference type="ARBA" id="ARBA00022448"/>
    </source>
</evidence>
<comment type="similarity">
    <text evidence="1 4">Belongs to the PstS family.</text>
</comment>
<dbReference type="SUPFAM" id="SSF53850">
    <property type="entry name" value="Periplasmic binding protein-like II"/>
    <property type="match status" value="1"/>
</dbReference>
<dbReference type="PANTHER" id="PTHR30570:SF1">
    <property type="entry name" value="PHOSPHATE-BINDING PROTEIN PSTS"/>
    <property type="match status" value="1"/>
</dbReference>
<protein>
    <recommendedName>
        <fullName evidence="4">Phosphate-binding protein</fullName>
    </recommendedName>
</protein>
<evidence type="ECO:0000256" key="1">
    <source>
        <dbReference type="ARBA" id="ARBA00008725"/>
    </source>
</evidence>
<comment type="caution">
    <text evidence="6">The sequence shown here is derived from an EMBL/GenBank/DDBJ whole genome shotgun (WGS) entry which is preliminary data.</text>
</comment>
<keyword evidence="4" id="KW-0592">Phosphate transport</keyword>
<dbReference type="eggNOG" id="COG0226">
    <property type="taxonomic scope" value="Bacteria"/>
</dbReference>
<dbReference type="GO" id="GO:0042301">
    <property type="term" value="F:phosphate ion binding"/>
    <property type="evidence" value="ECO:0007669"/>
    <property type="project" value="UniProtKB-UniRule"/>
</dbReference>
<name>F7PSK3_9MOLU</name>
<feature type="chain" id="PRO_5027139503" description="Phosphate-binding protein" evidence="4">
    <location>
        <begin position="19"/>
        <end position="300"/>
    </location>
</feature>
<sequence length="300" mass="32559">MKKLLAVLSVFVLSLTLAACGGAEETGEVLVDGSSTVFPITEAVAEEFRVDHPGVRVPIGVSGTGGGFTKFCAGETDINNASRPIKDKEKANCEANGIEVIELTVAFDGLTVVINNDNDWATDITVDELNQIWKPGSTVSKWSDVRSEWPDKEISLYGPGSASGTFDYFTDEINGESGAIRTDYTPSEDDDVLVTGVKNDQYSMGFFGYAYYLGNKESLKSVAIDNGSGAVSPTFETIQDGSYAPLSRPLFIYVNKSSLEEEAVRNYVEFYLGEGTDFIEDVGYVKLSDSHYESELNKLN</sequence>
<evidence type="ECO:0000259" key="5">
    <source>
        <dbReference type="Pfam" id="PF12849"/>
    </source>
</evidence>
<feature type="domain" description="PBP" evidence="5">
    <location>
        <begin position="22"/>
        <end position="272"/>
    </location>
</feature>
<evidence type="ECO:0000256" key="4">
    <source>
        <dbReference type="RuleBase" id="RU367119"/>
    </source>
</evidence>
<dbReference type="NCBIfam" id="TIGR02136">
    <property type="entry name" value="ptsS_2"/>
    <property type="match status" value="1"/>
</dbReference>
<dbReference type="RefSeq" id="WP_008824812.1">
    <property type="nucleotide sequence ID" value="NZ_AFNU02000004.1"/>
</dbReference>
<dbReference type="InParanoid" id="F7PSK3"/>
<accession>F7PSK3</accession>
<dbReference type="InterPro" id="IPR050811">
    <property type="entry name" value="Phosphate_ABC_transporter"/>
</dbReference>
<reference evidence="6 7" key="2">
    <citation type="journal article" date="2013" name="PLoS ONE">
        <title>INDIGO - INtegrated Data Warehouse of MIcrobial GenOmes with Examples from the Red Sea Extremophiles.</title>
        <authorList>
            <person name="Alam I."/>
            <person name="Antunes A."/>
            <person name="Kamau A.A."/>
            <person name="Ba Alawi W."/>
            <person name="Kalkatawi M."/>
            <person name="Stingl U."/>
            <person name="Bajic V.B."/>
        </authorList>
    </citation>
    <scope>NUCLEOTIDE SEQUENCE [LARGE SCALE GENOMIC DNA]</scope>
    <source>
        <strain evidence="6 7">SSD-17B</strain>
    </source>
</reference>
<dbReference type="Gene3D" id="3.40.190.10">
    <property type="entry name" value="Periplasmic binding protein-like II"/>
    <property type="match status" value="2"/>
</dbReference>
<keyword evidence="7" id="KW-1185">Reference proteome</keyword>
<organism evidence="6 7">
    <name type="scientific">Haloplasma contractile SSD-17B</name>
    <dbReference type="NCBI Taxonomy" id="1033810"/>
    <lineage>
        <taxon>Bacteria</taxon>
        <taxon>Bacillati</taxon>
        <taxon>Mycoplasmatota</taxon>
        <taxon>Mollicutes</taxon>
        <taxon>Haloplasmatales</taxon>
        <taxon>Haloplasmataceae</taxon>
        <taxon>Haloplasma</taxon>
    </lineage>
</organism>
<comment type="function">
    <text evidence="4">Involved in the system for phosphate transport across the cytoplasmic membrane.</text>
</comment>
<dbReference type="EMBL" id="AFNU02000004">
    <property type="protein sequence ID" value="ERJ12605.1"/>
    <property type="molecule type" value="Genomic_DNA"/>
</dbReference>
<keyword evidence="3 4" id="KW-0732">Signal</keyword>
<dbReference type="GO" id="GO:0006817">
    <property type="term" value="P:phosphate ion transport"/>
    <property type="evidence" value="ECO:0007669"/>
    <property type="project" value="UniProtKB-UniRule"/>
</dbReference>
<dbReference type="OrthoDB" id="9790048at2"/>
<keyword evidence="2 4" id="KW-0813">Transport</keyword>